<dbReference type="GO" id="GO:0046983">
    <property type="term" value="F:protein dimerization activity"/>
    <property type="evidence" value="ECO:0007669"/>
    <property type="project" value="InterPro"/>
</dbReference>
<evidence type="ECO:0000313" key="4">
    <source>
        <dbReference type="Proteomes" id="UP000245768"/>
    </source>
</evidence>
<proteinExistence type="predicted"/>
<dbReference type="STRING" id="215250.A0A316YAV2"/>
<dbReference type="Proteomes" id="UP000245768">
    <property type="component" value="Unassembled WGS sequence"/>
</dbReference>
<feature type="region of interest" description="Disordered" evidence="1">
    <location>
        <begin position="1"/>
        <end position="77"/>
    </location>
</feature>
<sequence>MSTQLDFSFSADSSPESASTYLNALAHGQDTSPESPRQTSDSPASQNRPDQAPGARARRKRKKNFTREDRAMHSVVERQRRDAFNQLLSQLSSNIPNQPSTKKQSKSVIVRASIAHHIDQRQRALTASVEIRKLLAERADLLREVNRLRQKMGHGAPRTLDRDQEQIRERDRLQVFAVETENFTDFTADQLDTAIEGGTASQIDAFPEDGAHVQEPFAIPFDAPFASPTPSQVNRLLQHIDSDLLSIAPV</sequence>
<dbReference type="EMBL" id="KZ819641">
    <property type="protein sequence ID" value="PWN86940.1"/>
    <property type="molecule type" value="Genomic_DNA"/>
</dbReference>
<protein>
    <recommendedName>
        <fullName evidence="2">BHLH domain-containing protein</fullName>
    </recommendedName>
</protein>
<evidence type="ECO:0000259" key="2">
    <source>
        <dbReference type="PROSITE" id="PS50888"/>
    </source>
</evidence>
<keyword evidence="4" id="KW-1185">Reference proteome</keyword>
<dbReference type="AlphaFoldDB" id="A0A316YAV2"/>
<organism evidence="3 4">
    <name type="scientific">Acaromyces ingoldii</name>
    <dbReference type="NCBI Taxonomy" id="215250"/>
    <lineage>
        <taxon>Eukaryota</taxon>
        <taxon>Fungi</taxon>
        <taxon>Dikarya</taxon>
        <taxon>Basidiomycota</taxon>
        <taxon>Ustilaginomycotina</taxon>
        <taxon>Exobasidiomycetes</taxon>
        <taxon>Exobasidiales</taxon>
        <taxon>Cryptobasidiaceae</taxon>
        <taxon>Acaromyces</taxon>
    </lineage>
</organism>
<dbReference type="GeneID" id="37046173"/>
<dbReference type="SMART" id="SM00353">
    <property type="entry name" value="HLH"/>
    <property type="match status" value="1"/>
</dbReference>
<dbReference type="Gene3D" id="4.10.280.10">
    <property type="entry name" value="Helix-loop-helix DNA-binding domain"/>
    <property type="match status" value="1"/>
</dbReference>
<dbReference type="InParanoid" id="A0A316YAV2"/>
<dbReference type="InterPro" id="IPR036638">
    <property type="entry name" value="HLH_DNA-bd_sf"/>
</dbReference>
<feature type="domain" description="BHLH" evidence="2">
    <location>
        <begin position="68"/>
        <end position="120"/>
    </location>
</feature>
<feature type="compositionally biased region" description="Basic and acidic residues" evidence="1">
    <location>
        <begin position="65"/>
        <end position="77"/>
    </location>
</feature>
<feature type="compositionally biased region" description="Low complexity" evidence="1">
    <location>
        <begin position="1"/>
        <end position="19"/>
    </location>
</feature>
<gene>
    <name evidence="3" type="ORF">FA10DRAFT_289048</name>
</gene>
<dbReference type="Pfam" id="PF00010">
    <property type="entry name" value="HLH"/>
    <property type="match status" value="1"/>
</dbReference>
<evidence type="ECO:0000313" key="3">
    <source>
        <dbReference type="EMBL" id="PWN86940.1"/>
    </source>
</evidence>
<accession>A0A316YAV2</accession>
<dbReference type="CDD" id="cd00083">
    <property type="entry name" value="bHLH_SF"/>
    <property type="match status" value="1"/>
</dbReference>
<evidence type="ECO:0000256" key="1">
    <source>
        <dbReference type="SAM" id="MobiDB-lite"/>
    </source>
</evidence>
<reference evidence="3" key="1">
    <citation type="journal article" date="2018" name="Mol. Biol. Evol.">
        <title>Broad Genomic Sampling Reveals a Smut Pathogenic Ancestry of the Fungal Clade Ustilaginomycotina.</title>
        <authorList>
            <person name="Kijpornyongpan T."/>
            <person name="Mondo S.J."/>
            <person name="Barry K."/>
            <person name="Sandor L."/>
            <person name="Lee J."/>
            <person name="Lipzen A."/>
            <person name="Pangilinan J."/>
            <person name="LaButti K."/>
            <person name="Hainaut M."/>
            <person name="Henrissat B."/>
            <person name="Grigoriev I.V."/>
            <person name="Spatafora J.W."/>
            <person name="Aime M.C."/>
        </authorList>
    </citation>
    <scope>NUCLEOTIDE SEQUENCE [LARGE SCALE GENOMIC DNA]</scope>
    <source>
        <strain evidence="3">MCA 4198</strain>
    </source>
</reference>
<dbReference type="InterPro" id="IPR011598">
    <property type="entry name" value="bHLH_dom"/>
</dbReference>
<dbReference type="SUPFAM" id="SSF47459">
    <property type="entry name" value="HLH, helix-loop-helix DNA-binding domain"/>
    <property type="match status" value="1"/>
</dbReference>
<name>A0A316YAV2_9BASI</name>
<dbReference type="PROSITE" id="PS50888">
    <property type="entry name" value="BHLH"/>
    <property type="match status" value="1"/>
</dbReference>
<feature type="compositionally biased region" description="Polar residues" evidence="1">
    <location>
        <begin position="29"/>
        <end position="49"/>
    </location>
</feature>
<dbReference type="OrthoDB" id="8964853at2759"/>
<dbReference type="RefSeq" id="XP_025374138.1">
    <property type="nucleotide sequence ID" value="XM_025524257.1"/>
</dbReference>